<dbReference type="NCBIfam" id="TIGR00400">
    <property type="entry name" value="mgtE"/>
    <property type="match status" value="1"/>
</dbReference>
<dbReference type="AlphaFoldDB" id="A0A291IS90"/>
<evidence type="ECO:0000256" key="8">
    <source>
        <dbReference type="RuleBase" id="RU362011"/>
    </source>
</evidence>
<dbReference type="CDD" id="cd04606">
    <property type="entry name" value="CBS_pair_Mg_transporter"/>
    <property type="match status" value="1"/>
</dbReference>
<accession>A0A291IS90</accession>
<evidence type="ECO:0000256" key="1">
    <source>
        <dbReference type="ARBA" id="ARBA00004141"/>
    </source>
</evidence>
<dbReference type="Proteomes" id="UP000232227">
    <property type="component" value="Chromosome"/>
</dbReference>
<dbReference type="Pfam" id="PF00571">
    <property type="entry name" value="CBS"/>
    <property type="match status" value="1"/>
</dbReference>
<evidence type="ECO:0000256" key="7">
    <source>
        <dbReference type="ARBA" id="ARBA00023136"/>
    </source>
</evidence>
<dbReference type="SUPFAM" id="SSF54631">
    <property type="entry name" value="CBS-domain pair"/>
    <property type="match status" value="1"/>
</dbReference>
<dbReference type="EMBL" id="CP023668">
    <property type="protein sequence ID" value="ATG97633.1"/>
    <property type="molecule type" value="Genomic_DNA"/>
</dbReference>
<keyword evidence="8" id="KW-1003">Cell membrane</keyword>
<comment type="function">
    <text evidence="8">Acts as a magnesium transporter.</text>
</comment>
<evidence type="ECO:0000313" key="9">
    <source>
        <dbReference type="EMBL" id="ATG97633.1"/>
    </source>
</evidence>
<keyword evidence="4 8" id="KW-0812">Transmembrane</keyword>
<dbReference type="Gene3D" id="3.10.580.10">
    <property type="entry name" value="CBS-domain"/>
    <property type="match status" value="1"/>
</dbReference>
<dbReference type="Pfam" id="PF03448">
    <property type="entry name" value="MgtE_N"/>
    <property type="match status" value="1"/>
</dbReference>
<keyword evidence="5 8" id="KW-0460">Magnesium</keyword>
<feature type="transmembrane region" description="Helical" evidence="8">
    <location>
        <begin position="408"/>
        <end position="430"/>
    </location>
</feature>
<comment type="similarity">
    <text evidence="2 8">Belongs to the SLC41A transporter family.</text>
</comment>
<keyword evidence="8" id="KW-0479">Metal-binding</keyword>
<evidence type="ECO:0000313" key="10">
    <source>
        <dbReference type="Proteomes" id="UP000232227"/>
    </source>
</evidence>
<dbReference type="Gene3D" id="1.25.60.10">
    <property type="entry name" value="MgtE N-terminal domain-like"/>
    <property type="match status" value="1"/>
</dbReference>
<dbReference type="GO" id="GO:0005886">
    <property type="term" value="C:plasma membrane"/>
    <property type="evidence" value="ECO:0007669"/>
    <property type="project" value="UniProtKB-SubCell"/>
</dbReference>
<dbReference type="SUPFAM" id="SSF158791">
    <property type="entry name" value="MgtE N-terminal domain-like"/>
    <property type="match status" value="1"/>
</dbReference>
<dbReference type="InterPro" id="IPR000644">
    <property type="entry name" value="CBS_dom"/>
</dbReference>
<organism evidence="9 10">
    <name type="scientific">Mesoplasma lactucae ATCC 49193</name>
    <dbReference type="NCBI Taxonomy" id="81460"/>
    <lineage>
        <taxon>Bacteria</taxon>
        <taxon>Bacillati</taxon>
        <taxon>Mycoplasmatota</taxon>
        <taxon>Mollicutes</taxon>
        <taxon>Entomoplasmatales</taxon>
        <taxon>Entomoplasmataceae</taxon>
        <taxon>Mesoplasma</taxon>
    </lineage>
</organism>
<dbReference type="SMART" id="SM00924">
    <property type="entry name" value="MgtE_N"/>
    <property type="match status" value="1"/>
</dbReference>
<comment type="subcellular location">
    <subcellularLocation>
        <location evidence="8">Cell membrane</location>
        <topology evidence="8">Multi-pass membrane protein</topology>
    </subcellularLocation>
    <subcellularLocation>
        <location evidence="1">Membrane</location>
        <topology evidence="1">Multi-pass membrane protein</topology>
    </subcellularLocation>
</comment>
<name>A0A291IS90_9MOLU</name>
<feature type="transmembrane region" description="Helical" evidence="8">
    <location>
        <begin position="287"/>
        <end position="312"/>
    </location>
</feature>
<comment type="subunit">
    <text evidence="8">Homodimer.</text>
</comment>
<dbReference type="InterPro" id="IPR046342">
    <property type="entry name" value="CBS_dom_sf"/>
</dbReference>
<dbReference type="SMART" id="SM00116">
    <property type="entry name" value="CBS"/>
    <property type="match status" value="1"/>
</dbReference>
<feature type="transmembrane region" description="Helical" evidence="8">
    <location>
        <begin position="324"/>
        <end position="345"/>
    </location>
</feature>
<dbReference type="InterPro" id="IPR038076">
    <property type="entry name" value="MgtE_N_sf"/>
</dbReference>
<dbReference type="KEGG" id="mlac:CP520_02720"/>
<dbReference type="PROSITE" id="PS51371">
    <property type="entry name" value="CBS"/>
    <property type="match status" value="1"/>
</dbReference>
<dbReference type="RefSeq" id="WP_096862921.1">
    <property type="nucleotide sequence ID" value="NZ_CP023668.1"/>
</dbReference>
<feature type="transmembrane region" description="Helical" evidence="8">
    <location>
        <begin position="374"/>
        <end position="396"/>
    </location>
</feature>
<dbReference type="Pfam" id="PF01769">
    <property type="entry name" value="MgtE"/>
    <property type="match status" value="1"/>
</dbReference>
<evidence type="ECO:0000256" key="5">
    <source>
        <dbReference type="ARBA" id="ARBA00022842"/>
    </source>
</evidence>
<keyword evidence="3 8" id="KW-0813">Transport</keyword>
<reference evidence="9 10" key="1">
    <citation type="submission" date="2017-09" db="EMBL/GenBank/DDBJ databases">
        <title>SPAdes assembly of the Mesoplasma lactucae genome.</title>
        <authorList>
            <person name="Knight T.F."/>
            <person name="Rubinstein R."/>
            <person name="Citino T."/>
        </authorList>
    </citation>
    <scope>NUCLEOTIDE SEQUENCE [LARGE SCALE GENOMIC DNA]</scope>
    <source>
        <strain evidence="9 10">831-C4</strain>
    </source>
</reference>
<evidence type="ECO:0000256" key="6">
    <source>
        <dbReference type="ARBA" id="ARBA00022989"/>
    </source>
</evidence>
<feature type="transmembrane region" description="Helical" evidence="8">
    <location>
        <begin position="451"/>
        <end position="471"/>
    </location>
</feature>
<dbReference type="GO" id="GO:0015095">
    <property type="term" value="F:magnesium ion transmembrane transporter activity"/>
    <property type="evidence" value="ECO:0007669"/>
    <property type="project" value="UniProtKB-UniRule"/>
</dbReference>
<gene>
    <name evidence="9" type="primary">mgtE</name>
    <name evidence="9" type="ORF">CP520_02720</name>
</gene>
<evidence type="ECO:0000256" key="2">
    <source>
        <dbReference type="ARBA" id="ARBA00009749"/>
    </source>
</evidence>
<dbReference type="InterPro" id="IPR006668">
    <property type="entry name" value="Mg_transptr_MgtE_intracell_dom"/>
</dbReference>
<dbReference type="OrthoDB" id="9790355at2"/>
<sequence>MKEQTEIDLEIKKVLKSNNQKAINCLLDGYQEADIAETIDGLKNEKKLKVFNAFNQENRQKLFPYLDHETQEYIIDNLNNANLESLINNMYSDDLVDLIDELPKTTVKKILNVTTKEKRKELNNILQHEEETAGGMMSVNFLKLQKDLSVGEAIQKVKEVHNQLESVDNLFIIDQFETLVGEVKLKELLFNDDAKKLQDIMDTSIVYAPIDTDQEEVANMFKRYDINVLPVIGEDNKMAGVITIDDVVDVIDRETTEDIQKFAGITPFNDDDPFKISVWKMVLSRSLWVVISLLLATIAQILLVVFYNAYGLGTLLADRTTKEFAAVFLLSPMVIVIASVCGLTINQSTSNVIRGLSLEESDKKEMKHLVNKELLTSVILAAFVVVINLVRLVIFYAAEFHEVSSENLWYSIATSSVSLVIVIILSGILGTMLPIAAKKMKKDPAMVSSPLISGIIDIIAIAVFFGIGLAFY</sequence>
<keyword evidence="10" id="KW-1185">Reference proteome</keyword>
<proteinExistence type="inferred from homology"/>
<evidence type="ECO:0000256" key="4">
    <source>
        <dbReference type="ARBA" id="ARBA00022692"/>
    </source>
</evidence>
<dbReference type="GO" id="GO:0046872">
    <property type="term" value="F:metal ion binding"/>
    <property type="evidence" value="ECO:0007669"/>
    <property type="project" value="UniProtKB-KW"/>
</dbReference>
<keyword evidence="7 8" id="KW-0472">Membrane</keyword>
<dbReference type="PANTHER" id="PTHR43773:SF1">
    <property type="entry name" value="MAGNESIUM TRANSPORTER MGTE"/>
    <property type="match status" value="1"/>
</dbReference>
<dbReference type="InterPro" id="IPR036739">
    <property type="entry name" value="SLC41_membr_dom_sf"/>
</dbReference>
<dbReference type="InterPro" id="IPR006669">
    <property type="entry name" value="MgtE_transporter"/>
</dbReference>
<keyword evidence="6 8" id="KW-1133">Transmembrane helix</keyword>
<dbReference type="Gene3D" id="1.10.357.20">
    <property type="entry name" value="SLC41 divalent cation transporters, integral membrane domain"/>
    <property type="match status" value="1"/>
</dbReference>
<dbReference type="PANTHER" id="PTHR43773">
    <property type="entry name" value="MAGNESIUM TRANSPORTER MGTE"/>
    <property type="match status" value="1"/>
</dbReference>
<evidence type="ECO:0000256" key="3">
    <source>
        <dbReference type="ARBA" id="ARBA00022448"/>
    </source>
</evidence>
<dbReference type="SUPFAM" id="SSF161093">
    <property type="entry name" value="MgtE membrane domain-like"/>
    <property type="match status" value="1"/>
</dbReference>
<protein>
    <recommendedName>
        <fullName evidence="8">Magnesium transporter MgtE</fullName>
    </recommendedName>
</protein>
<dbReference type="InterPro" id="IPR006667">
    <property type="entry name" value="SLC41_membr_dom"/>
</dbReference>